<dbReference type="Gene3D" id="3.30.70.120">
    <property type="match status" value="1"/>
</dbReference>
<dbReference type="EMBL" id="SHKM01000001">
    <property type="protein sequence ID" value="RZT90621.1"/>
    <property type="molecule type" value="Genomic_DNA"/>
</dbReference>
<dbReference type="Pfam" id="PF11582">
    <property type="entry name" value="DUF3240"/>
    <property type="match status" value="1"/>
</dbReference>
<dbReference type="InterPro" id="IPR021634">
    <property type="entry name" value="DUF3240"/>
</dbReference>
<name>A0ABY0ISQ0_9RHOO</name>
<keyword evidence="2" id="KW-1185">Reference proteome</keyword>
<protein>
    <submittedName>
        <fullName evidence="1">Uncharacterized protein DUF3240</fullName>
    </submittedName>
</protein>
<gene>
    <name evidence="1" type="ORF">EV678_1441</name>
</gene>
<sequence length="106" mass="11930">MSANNRPVDTCLTLVIHPNLEDAVVDFLLDRAETVGHFTSRPVDAHGGDIAYETAAERVRGRARRFRIQALMAGTHVHDLLRDLRQQFTGADIYYWTAPVQQSGRL</sequence>
<evidence type="ECO:0000313" key="1">
    <source>
        <dbReference type="EMBL" id="RZT90621.1"/>
    </source>
</evidence>
<reference evidence="1 2" key="1">
    <citation type="submission" date="2019-02" db="EMBL/GenBank/DDBJ databases">
        <title>Genomic Encyclopedia of Type Strains, Phase IV (KMG-IV): sequencing the most valuable type-strain genomes for metagenomic binning, comparative biology and taxonomic classification.</title>
        <authorList>
            <person name="Goeker M."/>
        </authorList>
    </citation>
    <scope>NUCLEOTIDE SEQUENCE [LARGE SCALE GENOMIC DNA]</scope>
    <source>
        <strain evidence="1 2">DSM 21223</strain>
    </source>
</reference>
<evidence type="ECO:0000313" key="2">
    <source>
        <dbReference type="Proteomes" id="UP000292136"/>
    </source>
</evidence>
<comment type="caution">
    <text evidence="1">The sequence shown here is derived from an EMBL/GenBank/DDBJ whole genome shotgun (WGS) entry which is preliminary data.</text>
</comment>
<proteinExistence type="predicted"/>
<dbReference type="Proteomes" id="UP000292136">
    <property type="component" value="Unassembled WGS sequence"/>
</dbReference>
<accession>A0ABY0ISQ0</accession>
<dbReference type="RefSeq" id="WP_014238439.1">
    <property type="nucleotide sequence ID" value="NZ_SHKM01000001.1"/>
</dbReference>
<organism evidence="1 2">
    <name type="scientific">Azospira oryzae</name>
    <dbReference type="NCBI Taxonomy" id="146939"/>
    <lineage>
        <taxon>Bacteria</taxon>
        <taxon>Pseudomonadati</taxon>
        <taxon>Pseudomonadota</taxon>
        <taxon>Betaproteobacteria</taxon>
        <taxon>Rhodocyclales</taxon>
        <taxon>Rhodocyclaceae</taxon>
        <taxon>Azospira</taxon>
    </lineage>
</organism>
<dbReference type="InterPro" id="IPR015867">
    <property type="entry name" value="N-reg_PII/ATP_PRibTrfase_C"/>
</dbReference>